<dbReference type="EMBL" id="BAABME010007766">
    <property type="protein sequence ID" value="GAA0171654.1"/>
    <property type="molecule type" value="Genomic_DNA"/>
</dbReference>
<comment type="caution">
    <text evidence="1">The sequence shown here is derived from an EMBL/GenBank/DDBJ whole genome shotgun (WGS) entry which is preliminary data.</text>
</comment>
<keyword evidence="2" id="KW-1185">Reference proteome</keyword>
<dbReference type="Pfam" id="PF02992">
    <property type="entry name" value="Transposase_21"/>
    <property type="match status" value="1"/>
</dbReference>
<dbReference type="InterPro" id="IPR004242">
    <property type="entry name" value="Transposase_21"/>
</dbReference>
<protein>
    <submittedName>
        <fullName evidence="1">Uncharacterized protein</fullName>
    </submittedName>
</protein>
<sequence length="100" mass="11177">MNHPRDVGARKYFDSTYPDFASDLRNVRIGLCTDGFRTVSGKFGGQYSCWPVMICVYNLPPGLCMKDPYMLLTLILPGPDSPGKDINVYLSPLIDELKSL</sequence>
<evidence type="ECO:0000313" key="1">
    <source>
        <dbReference type="EMBL" id="GAA0171654.1"/>
    </source>
</evidence>
<dbReference type="Proteomes" id="UP001454036">
    <property type="component" value="Unassembled WGS sequence"/>
</dbReference>
<name>A0AAV3R710_LITER</name>
<reference evidence="1 2" key="1">
    <citation type="submission" date="2024-01" db="EMBL/GenBank/DDBJ databases">
        <title>The complete chloroplast genome sequence of Lithospermum erythrorhizon: insights into the phylogenetic relationship among Boraginaceae species and the maternal lineages of purple gromwells.</title>
        <authorList>
            <person name="Okada T."/>
            <person name="Watanabe K."/>
        </authorList>
    </citation>
    <scope>NUCLEOTIDE SEQUENCE [LARGE SCALE GENOMIC DNA]</scope>
</reference>
<dbReference type="AlphaFoldDB" id="A0AAV3R710"/>
<proteinExistence type="predicted"/>
<organism evidence="1 2">
    <name type="scientific">Lithospermum erythrorhizon</name>
    <name type="common">Purple gromwell</name>
    <name type="synonym">Lithospermum officinale var. erythrorhizon</name>
    <dbReference type="NCBI Taxonomy" id="34254"/>
    <lineage>
        <taxon>Eukaryota</taxon>
        <taxon>Viridiplantae</taxon>
        <taxon>Streptophyta</taxon>
        <taxon>Embryophyta</taxon>
        <taxon>Tracheophyta</taxon>
        <taxon>Spermatophyta</taxon>
        <taxon>Magnoliopsida</taxon>
        <taxon>eudicotyledons</taxon>
        <taxon>Gunneridae</taxon>
        <taxon>Pentapetalae</taxon>
        <taxon>asterids</taxon>
        <taxon>lamiids</taxon>
        <taxon>Boraginales</taxon>
        <taxon>Boraginaceae</taxon>
        <taxon>Boraginoideae</taxon>
        <taxon>Lithospermeae</taxon>
        <taxon>Lithospermum</taxon>
    </lineage>
</organism>
<gene>
    <name evidence="1" type="ORF">LIER_25637</name>
</gene>
<accession>A0AAV3R710</accession>
<evidence type="ECO:0000313" key="2">
    <source>
        <dbReference type="Proteomes" id="UP001454036"/>
    </source>
</evidence>